<dbReference type="AlphaFoldDB" id="A0A935JU34"/>
<name>A0A935JU34_9RHOO</name>
<organism evidence="1 2">
    <name type="scientific">Candidatus Dechloromonas phosphorivorans</name>
    <dbReference type="NCBI Taxonomy" id="2899244"/>
    <lineage>
        <taxon>Bacteria</taxon>
        <taxon>Pseudomonadati</taxon>
        <taxon>Pseudomonadota</taxon>
        <taxon>Betaproteobacteria</taxon>
        <taxon>Rhodocyclales</taxon>
        <taxon>Azonexaceae</taxon>
        <taxon>Dechloromonas</taxon>
    </lineage>
</organism>
<gene>
    <name evidence="1" type="ORF">IPJ38_00200</name>
</gene>
<comment type="caution">
    <text evidence="1">The sequence shown here is derived from an EMBL/GenBank/DDBJ whole genome shotgun (WGS) entry which is preliminary data.</text>
</comment>
<dbReference type="Proteomes" id="UP000739411">
    <property type="component" value="Unassembled WGS sequence"/>
</dbReference>
<protein>
    <submittedName>
        <fullName evidence="1">Uncharacterized protein</fullName>
    </submittedName>
</protein>
<reference evidence="1 2" key="1">
    <citation type="submission" date="2020-10" db="EMBL/GenBank/DDBJ databases">
        <title>Connecting structure to function with the recovery of over 1000 high-quality activated sludge metagenome-assembled genomes encoding full-length rRNA genes using long-read sequencing.</title>
        <authorList>
            <person name="Singleton C.M."/>
            <person name="Petriglieri F."/>
            <person name="Kristensen J.M."/>
            <person name="Kirkegaard R.H."/>
            <person name="Michaelsen T.Y."/>
            <person name="Andersen M.H."/>
            <person name="Karst S.M."/>
            <person name="Dueholm M.S."/>
            <person name="Nielsen P.H."/>
            <person name="Albertsen M."/>
        </authorList>
    </citation>
    <scope>NUCLEOTIDE SEQUENCE [LARGE SCALE GENOMIC DNA]</scope>
    <source>
        <strain evidence="1">EsbW_18-Q3-R4-48_BATAC.463</strain>
    </source>
</reference>
<evidence type="ECO:0000313" key="1">
    <source>
        <dbReference type="EMBL" id="MBK7413782.1"/>
    </source>
</evidence>
<proteinExistence type="predicted"/>
<evidence type="ECO:0000313" key="2">
    <source>
        <dbReference type="Proteomes" id="UP000739411"/>
    </source>
</evidence>
<sequence length="74" mass="8010">MPALTRDISDAGNAITEHIDGELAGDAAQQLMTLLLSSSLSRAVGGRIRPVRVKLIRFLAAPQRKPDEFLQALQ</sequence>
<accession>A0A935JU34</accession>
<dbReference type="EMBL" id="JADJMS010000001">
    <property type="protein sequence ID" value="MBK7413782.1"/>
    <property type="molecule type" value="Genomic_DNA"/>
</dbReference>